<dbReference type="HOGENOM" id="CLU_121553_0_0_1"/>
<dbReference type="SUPFAM" id="SSF144232">
    <property type="entry name" value="HIT/MYND zinc finger-like"/>
    <property type="match status" value="1"/>
</dbReference>
<keyword evidence="2 4" id="KW-0863">Zinc-finger</keyword>
<evidence type="ECO:0000256" key="1">
    <source>
        <dbReference type="ARBA" id="ARBA00022723"/>
    </source>
</evidence>
<dbReference type="Proteomes" id="UP000054248">
    <property type="component" value="Unassembled WGS sequence"/>
</dbReference>
<evidence type="ECO:0000259" key="5">
    <source>
        <dbReference type="PROSITE" id="PS50865"/>
    </source>
</evidence>
<keyword evidence="3" id="KW-0862">Zinc</keyword>
<dbReference type="Gene3D" id="6.10.140.2220">
    <property type="match status" value="1"/>
</dbReference>
<organism evidence="6 7">
    <name type="scientific">Tulasnella calospora MUT 4182</name>
    <dbReference type="NCBI Taxonomy" id="1051891"/>
    <lineage>
        <taxon>Eukaryota</taxon>
        <taxon>Fungi</taxon>
        <taxon>Dikarya</taxon>
        <taxon>Basidiomycota</taxon>
        <taxon>Agaricomycotina</taxon>
        <taxon>Agaricomycetes</taxon>
        <taxon>Cantharellales</taxon>
        <taxon>Tulasnellaceae</taxon>
        <taxon>Tulasnella</taxon>
    </lineage>
</organism>
<evidence type="ECO:0000313" key="7">
    <source>
        <dbReference type="Proteomes" id="UP000054248"/>
    </source>
</evidence>
<name>A0A0C3QH31_9AGAM</name>
<dbReference type="Pfam" id="PF01753">
    <property type="entry name" value="zf-MYND"/>
    <property type="match status" value="1"/>
</dbReference>
<keyword evidence="1" id="KW-0479">Metal-binding</keyword>
<dbReference type="EMBL" id="KN823051">
    <property type="protein sequence ID" value="KIO24964.1"/>
    <property type="molecule type" value="Genomic_DNA"/>
</dbReference>
<keyword evidence="7" id="KW-1185">Reference proteome</keyword>
<gene>
    <name evidence="6" type="ORF">M407DRAFT_244256</name>
</gene>
<evidence type="ECO:0000256" key="4">
    <source>
        <dbReference type="PROSITE-ProRule" id="PRU00134"/>
    </source>
</evidence>
<evidence type="ECO:0000256" key="2">
    <source>
        <dbReference type="ARBA" id="ARBA00022771"/>
    </source>
</evidence>
<reference evidence="7" key="2">
    <citation type="submission" date="2015-01" db="EMBL/GenBank/DDBJ databases">
        <title>Evolutionary Origins and Diversification of the Mycorrhizal Mutualists.</title>
        <authorList>
            <consortium name="DOE Joint Genome Institute"/>
            <consortium name="Mycorrhizal Genomics Consortium"/>
            <person name="Kohler A."/>
            <person name="Kuo A."/>
            <person name="Nagy L.G."/>
            <person name="Floudas D."/>
            <person name="Copeland A."/>
            <person name="Barry K.W."/>
            <person name="Cichocki N."/>
            <person name="Veneault-Fourrey C."/>
            <person name="LaButti K."/>
            <person name="Lindquist E.A."/>
            <person name="Lipzen A."/>
            <person name="Lundell T."/>
            <person name="Morin E."/>
            <person name="Murat C."/>
            <person name="Riley R."/>
            <person name="Ohm R."/>
            <person name="Sun H."/>
            <person name="Tunlid A."/>
            <person name="Henrissat B."/>
            <person name="Grigoriev I.V."/>
            <person name="Hibbett D.S."/>
            <person name="Martin F."/>
        </authorList>
    </citation>
    <scope>NUCLEOTIDE SEQUENCE [LARGE SCALE GENOMIC DNA]</scope>
    <source>
        <strain evidence="7">MUT 4182</strain>
    </source>
</reference>
<sequence length="210" mass="23197">MEYDIAIPIDDPSMIGNPDKLSPYTQLRLAKVMNDMKSGHRLKCEFCGADDARENYMTVASHLHLPAKGEPGWMGRPSPGPTLTAYVHGVCRMNGPCGKHARGQGAVLGMMTMAPQEGPFDDGNYDDTVYPKNGSCAGCQADASVEKTLQRCGSCKTAQYCDPDCQKIDWPRHKKTCKWIKGSRWVNSEQEIKIFKENANQKKSIVVPKA</sequence>
<dbReference type="InterPro" id="IPR002893">
    <property type="entry name" value="Znf_MYND"/>
</dbReference>
<dbReference type="PROSITE" id="PS50865">
    <property type="entry name" value="ZF_MYND_2"/>
    <property type="match status" value="1"/>
</dbReference>
<reference evidence="6 7" key="1">
    <citation type="submission" date="2014-04" db="EMBL/GenBank/DDBJ databases">
        <authorList>
            <consortium name="DOE Joint Genome Institute"/>
            <person name="Kuo A."/>
            <person name="Girlanda M."/>
            <person name="Perotto S."/>
            <person name="Kohler A."/>
            <person name="Nagy L.G."/>
            <person name="Floudas D."/>
            <person name="Copeland A."/>
            <person name="Barry K.W."/>
            <person name="Cichocki N."/>
            <person name="Veneault-Fourrey C."/>
            <person name="LaButti K."/>
            <person name="Lindquist E.A."/>
            <person name="Lipzen A."/>
            <person name="Lundell T."/>
            <person name="Morin E."/>
            <person name="Murat C."/>
            <person name="Sun H."/>
            <person name="Tunlid A."/>
            <person name="Henrissat B."/>
            <person name="Grigoriev I.V."/>
            <person name="Hibbett D.S."/>
            <person name="Martin F."/>
            <person name="Nordberg H.P."/>
            <person name="Cantor M.N."/>
            <person name="Hua S.X."/>
        </authorList>
    </citation>
    <scope>NUCLEOTIDE SEQUENCE [LARGE SCALE GENOMIC DNA]</scope>
    <source>
        <strain evidence="6 7">MUT 4182</strain>
    </source>
</reference>
<feature type="domain" description="MYND-type" evidence="5">
    <location>
        <begin position="136"/>
        <end position="177"/>
    </location>
</feature>
<dbReference type="AlphaFoldDB" id="A0A0C3QH31"/>
<protein>
    <recommendedName>
        <fullName evidence="5">MYND-type domain-containing protein</fullName>
    </recommendedName>
</protein>
<proteinExistence type="predicted"/>
<dbReference type="GO" id="GO:0008270">
    <property type="term" value="F:zinc ion binding"/>
    <property type="evidence" value="ECO:0007669"/>
    <property type="project" value="UniProtKB-KW"/>
</dbReference>
<dbReference type="STRING" id="1051891.A0A0C3QH31"/>
<dbReference type="PROSITE" id="PS01360">
    <property type="entry name" value="ZF_MYND_1"/>
    <property type="match status" value="1"/>
</dbReference>
<evidence type="ECO:0000313" key="6">
    <source>
        <dbReference type="EMBL" id="KIO24964.1"/>
    </source>
</evidence>
<evidence type="ECO:0000256" key="3">
    <source>
        <dbReference type="ARBA" id="ARBA00022833"/>
    </source>
</evidence>
<accession>A0A0C3QH31</accession>
<dbReference type="OrthoDB" id="2831360at2759"/>